<dbReference type="Gene3D" id="3.40.50.1000">
    <property type="entry name" value="HAD superfamily/HAD-like"/>
    <property type="match status" value="2"/>
</dbReference>
<organism evidence="1 2">
    <name type="scientific">Adiantum capillus-veneris</name>
    <name type="common">Maidenhair fern</name>
    <dbReference type="NCBI Taxonomy" id="13818"/>
    <lineage>
        <taxon>Eukaryota</taxon>
        <taxon>Viridiplantae</taxon>
        <taxon>Streptophyta</taxon>
        <taxon>Embryophyta</taxon>
        <taxon>Tracheophyta</taxon>
        <taxon>Polypodiopsida</taxon>
        <taxon>Polypodiidae</taxon>
        <taxon>Polypodiales</taxon>
        <taxon>Pteridineae</taxon>
        <taxon>Pteridaceae</taxon>
        <taxon>Vittarioideae</taxon>
        <taxon>Adiantum</taxon>
    </lineage>
</organism>
<dbReference type="AlphaFoldDB" id="A0A9D4ZH83"/>
<sequence length="348" mass="38401">MNAHVLVRSLPACSTSSKSKSIFMRTRMLVSNTMEQNFTVLHGLKHLCEPPHYKVWLLDQFGVLHDGKNAYSGSIETLERIAGSGAQLIVISNSSRRAESTYRRLESLGFDPSLFSGVITSGELTHEYLQKRHDLWFAKLGRRCLHITWSERGSISLEGLDLEVVEDPHSADFILAHGTEAVGLENGGVRPASLDELEALLAICASKGISMIVANPDHVTVEARDLKVMPGTLGLKYENLGGHVQYMGKPYPVIYQAATAMTGVDFSDMIVVGDSLFHDIQGGAKNQIDSVFVAGGIHADELGIEEIGHQPMFDKLESLIKLKKIYPSYVIPMFKWCLLVRIVFCMGQ</sequence>
<evidence type="ECO:0000313" key="2">
    <source>
        <dbReference type="Proteomes" id="UP000886520"/>
    </source>
</evidence>
<dbReference type="InterPro" id="IPR036412">
    <property type="entry name" value="HAD-like_sf"/>
</dbReference>
<dbReference type="PANTHER" id="PTHR19288:SF90">
    <property type="entry name" value="OS08G0542600 PROTEIN"/>
    <property type="match status" value="1"/>
</dbReference>
<dbReference type="OrthoDB" id="426235at2759"/>
<comment type="caution">
    <text evidence="1">The sequence shown here is derived from an EMBL/GenBank/DDBJ whole genome shotgun (WGS) entry which is preliminary data.</text>
</comment>
<dbReference type="FunFam" id="3.40.50.1000:FF:000124">
    <property type="entry name" value="HAD-family hydrolase IIA"/>
    <property type="match status" value="1"/>
</dbReference>
<keyword evidence="2" id="KW-1185">Reference proteome</keyword>
<dbReference type="PANTHER" id="PTHR19288">
    <property type="entry name" value="4-NITROPHENYLPHOSPHATASE-RELATED"/>
    <property type="match status" value="1"/>
</dbReference>
<accession>A0A9D4ZH83</accession>
<dbReference type="GO" id="GO:0009507">
    <property type="term" value="C:chloroplast"/>
    <property type="evidence" value="ECO:0007669"/>
    <property type="project" value="TreeGrafter"/>
</dbReference>
<dbReference type="InterPro" id="IPR006357">
    <property type="entry name" value="HAD-SF_hydro_IIA"/>
</dbReference>
<proteinExistence type="predicted"/>
<dbReference type="NCBIfam" id="TIGR01459">
    <property type="entry name" value="HAD-SF-IIA-hyp4"/>
    <property type="match status" value="1"/>
</dbReference>
<dbReference type="Proteomes" id="UP000886520">
    <property type="component" value="Chromosome 11"/>
</dbReference>
<dbReference type="Pfam" id="PF13344">
    <property type="entry name" value="Hydrolase_6"/>
    <property type="match status" value="1"/>
</dbReference>
<dbReference type="SUPFAM" id="SSF56784">
    <property type="entry name" value="HAD-like"/>
    <property type="match status" value="1"/>
</dbReference>
<reference evidence="1" key="1">
    <citation type="submission" date="2021-01" db="EMBL/GenBank/DDBJ databases">
        <title>Adiantum capillus-veneris genome.</title>
        <authorList>
            <person name="Fang Y."/>
            <person name="Liao Q."/>
        </authorList>
    </citation>
    <scope>NUCLEOTIDE SEQUENCE</scope>
    <source>
        <strain evidence="1">H3</strain>
        <tissue evidence="1">Leaf</tissue>
    </source>
</reference>
<dbReference type="InterPro" id="IPR023214">
    <property type="entry name" value="HAD_sf"/>
</dbReference>
<dbReference type="EMBL" id="JABFUD020000011">
    <property type="protein sequence ID" value="KAI5073897.1"/>
    <property type="molecule type" value="Genomic_DNA"/>
</dbReference>
<dbReference type="Pfam" id="PF13242">
    <property type="entry name" value="Hydrolase_like"/>
    <property type="match status" value="1"/>
</dbReference>
<evidence type="ECO:0000313" key="1">
    <source>
        <dbReference type="EMBL" id="KAI5073897.1"/>
    </source>
</evidence>
<dbReference type="GO" id="GO:0016791">
    <property type="term" value="F:phosphatase activity"/>
    <property type="evidence" value="ECO:0007669"/>
    <property type="project" value="TreeGrafter"/>
</dbReference>
<dbReference type="InterPro" id="IPR006356">
    <property type="entry name" value="HAD-SF_hydro_IIA_hyp3"/>
</dbReference>
<protein>
    <submittedName>
        <fullName evidence="1">Uncharacterized protein</fullName>
    </submittedName>
</protein>
<name>A0A9D4ZH83_ADICA</name>
<gene>
    <name evidence="1" type="ORF">GOP47_0011910</name>
</gene>